<dbReference type="Proteomes" id="UP001165090">
    <property type="component" value="Unassembled WGS sequence"/>
</dbReference>
<dbReference type="EMBL" id="BSDZ01000016">
    <property type="protein sequence ID" value="GLI63615.1"/>
    <property type="molecule type" value="Genomic_DNA"/>
</dbReference>
<evidence type="ECO:0000313" key="4">
    <source>
        <dbReference type="Proteomes" id="UP001165090"/>
    </source>
</evidence>
<feature type="domain" description="CBM20" evidence="2">
    <location>
        <begin position="38"/>
        <end position="146"/>
    </location>
</feature>
<dbReference type="PANTHER" id="PTHR15048">
    <property type="entry name" value="STARCH-BINDING DOMAIN-CONTAINING PROTEIN 1"/>
    <property type="match status" value="1"/>
</dbReference>
<reference evidence="3 4" key="1">
    <citation type="journal article" date="2023" name="IScience">
        <title>Expanded male sex-determining region conserved during the evolution of homothallism in the green alga Volvox.</title>
        <authorList>
            <person name="Yamamoto K."/>
            <person name="Matsuzaki R."/>
            <person name="Mahakham W."/>
            <person name="Heman W."/>
            <person name="Sekimoto H."/>
            <person name="Kawachi M."/>
            <person name="Minakuchi Y."/>
            <person name="Toyoda A."/>
            <person name="Nozaki H."/>
        </authorList>
    </citation>
    <scope>NUCLEOTIDE SEQUENCE [LARGE SCALE GENOMIC DNA]</scope>
    <source>
        <strain evidence="3 4">NIES-4468</strain>
    </source>
</reference>
<keyword evidence="4" id="KW-1185">Reference proteome</keyword>
<dbReference type="InterPro" id="IPR013784">
    <property type="entry name" value="Carb-bd-like_fold"/>
</dbReference>
<accession>A0ABQ5S144</accession>
<feature type="region of interest" description="Disordered" evidence="1">
    <location>
        <begin position="401"/>
        <end position="422"/>
    </location>
</feature>
<dbReference type="PANTHER" id="PTHR15048:SF0">
    <property type="entry name" value="STARCH-BINDING DOMAIN-CONTAINING PROTEIN 1"/>
    <property type="match status" value="1"/>
</dbReference>
<organism evidence="3 4">
    <name type="scientific">Volvox africanus</name>
    <dbReference type="NCBI Taxonomy" id="51714"/>
    <lineage>
        <taxon>Eukaryota</taxon>
        <taxon>Viridiplantae</taxon>
        <taxon>Chlorophyta</taxon>
        <taxon>core chlorophytes</taxon>
        <taxon>Chlorophyceae</taxon>
        <taxon>CS clade</taxon>
        <taxon>Chlamydomonadales</taxon>
        <taxon>Volvocaceae</taxon>
        <taxon>Volvox</taxon>
    </lineage>
</organism>
<dbReference type="Pfam" id="PF00686">
    <property type="entry name" value="CBM_20"/>
    <property type="match status" value="1"/>
</dbReference>
<dbReference type="SMART" id="SM01065">
    <property type="entry name" value="CBM_2"/>
    <property type="match status" value="1"/>
</dbReference>
<dbReference type="InterPro" id="IPR002044">
    <property type="entry name" value="CBM20"/>
</dbReference>
<name>A0ABQ5S144_9CHLO</name>
<evidence type="ECO:0000259" key="2">
    <source>
        <dbReference type="PROSITE" id="PS51166"/>
    </source>
</evidence>
<sequence>MRPSHPLWRRPTPQQGRCRCLPRRAMAAVNISQRDVQDYRPRLVNVSFKVEYKCSYGQSLTLVGDSAPLGNWSSKRGQRMHWSRGDVWTCNVMLPAGSDIECKYVIVDDQGRAQRWQEGSNMVVTIPDTYQGLPPQRYDVGVSWCKNHVNYRCVAAPPTNAAQAAAFFMEKLKNTCATVVSTAAAAPAAEAAPPMMAWALSKGASTTAGFNPTPLVQHVAEAHTSIFRLPSASAVQCAAIDVPALPAHQASSTPSLRKQVAANESLSQDTGNECKVATLVQAAANSVCEAHTAAGSRLYESIGAAANSIGLLSSFQLSSASSEGEPTMSITLPPRSKSPPVKISLSSSFSKLLDMPALTRNGGSNASTTGTGAVISTAIMGKTTASSIQSHAIDPVVASSSHTAHIGGGAPKPQGATNSTDKPVVSPPYATANTVNRSIAASVSPTWGMEYDIYATAYGLSYMHTSFDLESYALYDQTGPAPSSSSLPSMSPGRLYHESAHGFLSANQSCGADPLESAVQAALSSSPDTKTAREASFFPYTLLGATDANTSLALGAAAGSSLADHVSDVATPAVVSANAAASHPPDAVASAPVEVYRQVSRSSTSISDWAGRTLIEMNCGHSLIDEDSDEDETADDEAAVAQALATPAAPADMAALLTQLGTALGRSVRLRYDGIDATAQDLLELDRKIALAASKLYRQRDTLLTGWLRKETRRQLATVAATSSIRPPMPASNTVTSL</sequence>
<dbReference type="CDD" id="cd05467">
    <property type="entry name" value="CBM20"/>
    <property type="match status" value="1"/>
</dbReference>
<comment type="caution">
    <text evidence="3">The sequence shown here is derived from an EMBL/GenBank/DDBJ whole genome shotgun (WGS) entry which is preliminary data.</text>
</comment>
<gene>
    <name evidence="3" type="ORF">VaNZ11_006626</name>
</gene>
<dbReference type="InterPro" id="IPR013783">
    <property type="entry name" value="Ig-like_fold"/>
</dbReference>
<dbReference type="Gene3D" id="2.60.40.10">
    <property type="entry name" value="Immunoglobulins"/>
    <property type="match status" value="1"/>
</dbReference>
<evidence type="ECO:0000313" key="3">
    <source>
        <dbReference type="EMBL" id="GLI63615.1"/>
    </source>
</evidence>
<feature type="region of interest" description="Disordered" evidence="1">
    <location>
        <begin position="323"/>
        <end position="343"/>
    </location>
</feature>
<evidence type="ECO:0000256" key="1">
    <source>
        <dbReference type="SAM" id="MobiDB-lite"/>
    </source>
</evidence>
<dbReference type="SUPFAM" id="SSF49452">
    <property type="entry name" value="Starch-binding domain-like"/>
    <property type="match status" value="1"/>
</dbReference>
<protein>
    <recommendedName>
        <fullName evidence="2">CBM20 domain-containing protein</fullName>
    </recommendedName>
</protein>
<proteinExistence type="predicted"/>
<dbReference type="PROSITE" id="PS51166">
    <property type="entry name" value="CBM20"/>
    <property type="match status" value="1"/>
</dbReference>